<accession>A0AB34JYT8</accession>
<keyword evidence="2" id="KW-0808">Transferase</keyword>
<feature type="active site" description="Glycyl thioester intermediate" evidence="6">
    <location>
        <position position="130"/>
    </location>
</feature>
<dbReference type="PANTHER" id="PTHR24067">
    <property type="entry name" value="UBIQUITIN-CONJUGATING ENZYME E2"/>
    <property type="match status" value="1"/>
</dbReference>
<dbReference type="EC" id="2.3.2.23" evidence="1"/>
<dbReference type="PROSITE" id="PS00183">
    <property type="entry name" value="UBC_1"/>
    <property type="match status" value="1"/>
</dbReference>
<proteinExistence type="inferred from homology"/>
<evidence type="ECO:0000256" key="5">
    <source>
        <dbReference type="ARBA" id="ARBA00022840"/>
    </source>
</evidence>
<dbReference type="InterPro" id="IPR000608">
    <property type="entry name" value="UBC"/>
</dbReference>
<feature type="region of interest" description="Disordered" evidence="8">
    <location>
        <begin position="191"/>
        <end position="238"/>
    </location>
</feature>
<dbReference type="InterPro" id="IPR050113">
    <property type="entry name" value="Ub_conjugating_enzyme"/>
</dbReference>
<sequence length="238" mass="26294">MYSTHTPFRYDRFQLAHLTSFSPDPPPFPILLTMAQAQSNENISPGVIMNVAKELRKLSNEPLDGIKVALNEEDVTDISAEIIGPDSTPFEGAVFKVKLVLPAEYPHAPPKGFFLTKIFHPNISIAGEICVNTLKKDWKSDLGIGHVVRCLLINPFPESALNDEAAKMFMEEYGAYCKKARMMADIHASRQGAGPSKGCASGADATMDGEPVEKRQKPVETKAAEKRRLQQKKSLKRL</sequence>
<evidence type="ECO:0000256" key="3">
    <source>
        <dbReference type="ARBA" id="ARBA00022741"/>
    </source>
</evidence>
<comment type="similarity">
    <text evidence="7">Belongs to the ubiquitin-conjugating enzyme family.</text>
</comment>
<dbReference type="SMART" id="SM00212">
    <property type="entry name" value="UBCc"/>
    <property type="match status" value="1"/>
</dbReference>
<reference evidence="10 11" key="1">
    <citation type="journal article" date="2024" name="Science">
        <title>Giant polyketide synthase enzymes in the biosynthesis of giant marine polyether toxins.</title>
        <authorList>
            <person name="Fallon T.R."/>
            <person name="Shende V.V."/>
            <person name="Wierzbicki I.H."/>
            <person name="Pendleton A.L."/>
            <person name="Watervoot N.F."/>
            <person name="Auber R.P."/>
            <person name="Gonzalez D.J."/>
            <person name="Wisecaver J.H."/>
            <person name="Moore B.S."/>
        </authorList>
    </citation>
    <scope>NUCLEOTIDE SEQUENCE [LARGE SCALE GENOMIC DNA]</scope>
    <source>
        <strain evidence="10 11">12B1</strain>
    </source>
</reference>
<keyword evidence="3 7" id="KW-0547">Nucleotide-binding</keyword>
<evidence type="ECO:0000313" key="11">
    <source>
        <dbReference type="Proteomes" id="UP001515480"/>
    </source>
</evidence>
<evidence type="ECO:0000256" key="4">
    <source>
        <dbReference type="ARBA" id="ARBA00022786"/>
    </source>
</evidence>
<organism evidence="10 11">
    <name type="scientific">Prymnesium parvum</name>
    <name type="common">Toxic golden alga</name>
    <dbReference type="NCBI Taxonomy" id="97485"/>
    <lineage>
        <taxon>Eukaryota</taxon>
        <taxon>Haptista</taxon>
        <taxon>Haptophyta</taxon>
        <taxon>Prymnesiophyceae</taxon>
        <taxon>Prymnesiales</taxon>
        <taxon>Prymnesiaceae</taxon>
        <taxon>Prymnesium</taxon>
    </lineage>
</organism>
<dbReference type="Gene3D" id="3.10.110.10">
    <property type="entry name" value="Ubiquitin Conjugating Enzyme"/>
    <property type="match status" value="1"/>
</dbReference>
<dbReference type="GO" id="GO:0061631">
    <property type="term" value="F:ubiquitin conjugating enzyme activity"/>
    <property type="evidence" value="ECO:0007669"/>
    <property type="project" value="UniProtKB-EC"/>
</dbReference>
<evidence type="ECO:0000256" key="8">
    <source>
        <dbReference type="SAM" id="MobiDB-lite"/>
    </source>
</evidence>
<protein>
    <recommendedName>
        <fullName evidence="1">E2 ubiquitin-conjugating enzyme</fullName>
        <ecNumber evidence="1">2.3.2.23</ecNumber>
    </recommendedName>
</protein>
<dbReference type="InterPro" id="IPR016135">
    <property type="entry name" value="UBQ-conjugating_enzyme/RWD"/>
</dbReference>
<dbReference type="GO" id="GO:0005524">
    <property type="term" value="F:ATP binding"/>
    <property type="evidence" value="ECO:0007669"/>
    <property type="project" value="UniProtKB-UniRule"/>
</dbReference>
<evidence type="ECO:0000259" key="9">
    <source>
        <dbReference type="PROSITE" id="PS50127"/>
    </source>
</evidence>
<evidence type="ECO:0000256" key="1">
    <source>
        <dbReference type="ARBA" id="ARBA00012486"/>
    </source>
</evidence>
<evidence type="ECO:0000256" key="7">
    <source>
        <dbReference type="RuleBase" id="RU362109"/>
    </source>
</evidence>
<dbReference type="CDD" id="cd23804">
    <property type="entry name" value="UBCc_UBE2S"/>
    <property type="match status" value="1"/>
</dbReference>
<dbReference type="Pfam" id="PF00179">
    <property type="entry name" value="UQ_con"/>
    <property type="match status" value="1"/>
</dbReference>
<dbReference type="AlphaFoldDB" id="A0AB34JYT8"/>
<dbReference type="Proteomes" id="UP001515480">
    <property type="component" value="Unassembled WGS sequence"/>
</dbReference>
<keyword evidence="11" id="KW-1185">Reference proteome</keyword>
<evidence type="ECO:0000256" key="6">
    <source>
        <dbReference type="PROSITE-ProRule" id="PRU10133"/>
    </source>
</evidence>
<keyword evidence="5 7" id="KW-0067">ATP-binding</keyword>
<dbReference type="SUPFAM" id="SSF54495">
    <property type="entry name" value="UBC-like"/>
    <property type="match status" value="1"/>
</dbReference>
<feature type="domain" description="UBC core" evidence="9">
    <location>
        <begin position="46"/>
        <end position="189"/>
    </location>
</feature>
<dbReference type="EMBL" id="JBGBPQ010000004">
    <property type="protein sequence ID" value="KAL1525414.1"/>
    <property type="molecule type" value="Genomic_DNA"/>
</dbReference>
<name>A0AB34JYT8_PRYPA</name>
<dbReference type="PROSITE" id="PS50127">
    <property type="entry name" value="UBC_2"/>
    <property type="match status" value="1"/>
</dbReference>
<dbReference type="FunFam" id="3.10.110.10:FF:000031">
    <property type="entry name" value="Ubiquitin-conjugating enzyme E2 22"/>
    <property type="match status" value="1"/>
</dbReference>
<evidence type="ECO:0000256" key="2">
    <source>
        <dbReference type="ARBA" id="ARBA00022679"/>
    </source>
</evidence>
<keyword evidence="4 7" id="KW-0833">Ubl conjugation pathway</keyword>
<gene>
    <name evidence="10" type="ORF">AB1Y20_020273</name>
</gene>
<comment type="caution">
    <text evidence="10">The sequence shown here is derived from an EMBL/GenBank/DDBJ whole genome shotgun (WGS) entry which is preliminary data.</text>
</comment>
<evidence type="ECO:0000313" key="10">
    <source>
        <dbReference type="EMBL" id="KAL1525414.1"/>
    </source>
</evidence>
<feature type="compositionally biased region" description="Basic residues" evidence="8">
    <location>
        <begin position="229"/>
        <end position="238"/>
    </location>
</feature>
<dbReference type="InterPro" id="IPR023313">
    <property type="entry name" value="UBQ-conjugating_AS"/>
</dbReference>
<feature type="compositionally biased region" description="Basic and acidic residues" evidence="8">
    <location>
        <begin position="211"/>
        <end position="228"/>
    </location>
</feature>